<dbReference type="SUPFAM" id="SSF52540">
    <property type="entry name" value="P-loop containing nucleoside triphosphate hydrolases"/>
    <property type="match status" value="1"/>
</dbReference>
<protein>
    <recommendedName>
        <fullName evidence="2">(d)CMP kinase</fullName>
    </recommendedName>
</protein>
<dbReference type="Gene3D" id="3.40.50.300">
    <property type="entry name" value="P-loop containing nucleotide triphosphate hydrolases"/>
    <property type="match status" value="1"/>
</dbReference>
<dbReference type="AlphaFoldDB" id="A0A7S4SF06"/>
<reference evidence="1" key="1">
    <citation type="submission" date="2021-01" db="EMBL/GenBank/DDBJ databases">
        <authorList>
            <person name="Corre E."/>
            <person name="Pelletier E."/>
            <person name="Niang G."/>
            <person name="Scheremetjew M."/>
            <person name="Finn R."/>
            <person name="Kale V."/>
            <person name="Holt S."/>
            <person name="Cochrane G."/>
            <person name="Meng A."/>
            <person name="Brown T."/>
            <person name="Cohen L."/>
        </authorList>
    </citation>
    <scope>NUCLEOTIDE SEQUENCE</scope>
    <source>
        <strain evidence="1">GSO104</strain>
    </source>
</reference>
<proteinExistence type="predicted"/>
<accession>A0A7S4SF06</accession>
<evidence type="ECO:0008006" key="2">
    <source>
        <dbReference type="Google" id="ProtNLM"/>
    </source>
</evidence>
<dbReference type="EMBL" id="HBNS01043997">
    <property type="protein sequence ID" value="CAE4643577.1"/>
    <property type="molecule type" value="Transcribed_RNA"/>
</dbReference>
<organism evidence="1">
    <name type="scientific">Ditylum brightwellii</name>
    <dbReference type="NCBI Taxonomy" id="49249"/>
    <lineage>
        <taxon>Eukaryota</taxon>
        <taxon>Sar</taxon>
        <taxon>Stramenopiles</taxon>
        <taxon>Ochrophyta</taxon>
        <taxon>Bacillariophyta</taxon>
        <taxon>Mediophyceae</taxon>
        <taxon>Lithodesmiophycidae</taxon>
        <taxon>Lithodesmiales</taxon>
        <taxon>Lithodesmiaceae</taxon>
        <taxon>Ditylum</taxon>
    </lineage>
</organism>
<gene>
    <name evidence="1" type="ORF">DBRI00130_LOCUS34109</name>
</gene>
<dbReference type="InterPro" id="IPR027417">
    <property type="entry name" value="P-loop_NTPase"/>
</dbReference>
<sequence>MSTSRAPLTYSILSLENAQSTNAIMSHYADSDLFIKLSKSEGDLILTRDQEDATKLQVGIDYAKEKGVIDKDYVPEKYITVDVLGKSPDEVSDEILGYLEAGDDGKGSVIVICGLSGTGKGTTVAKISQKLKENEGKDVVCWSNGNIFRSVTLLAATWCEQNGDGSFDAEKALTKENLADFINMLSFGKFNGKFDTRINGLGLDLLVSEVQNTELKAPKVAKNIPTVAQVTQGEVIIFADKAIQLMGADGIFVLLEGREQTVDYVRTPHRFILTLSDESLIGKRRAAQRLMAGALKELKDGAEDGEVLTALDEQLAKMVEEVGN</sequence>
<evidence type="ECO:0000313" key="1">
    <source>
        <dbReference type="EMBL" id="CAE4643577.1"/>
    </source>
</evidence>
<name>A0A7S4SF06_9STRA</name>